<dbReference type="InterPro" id="IPR036275">
    <property type="entry name" value="YdgH-like_sf"/>
</dbReference>
<accession>A0AB38FRV0</accession>
<dbReference type="EMBL" id="UAVL01000001">
    <property type="protein sequence ID" value="SQA59865.1"/>
    <property type="molecule type" value="Genomic_DNA"/>
</dbReference>
<dbReference type="SUPFAM" id="SSF159871">
    <property type="entry name" value="YdgH-like"/>
    <property type="match status" value="1"/>
</dbReference>
<dbReference type="EMBL" id="RBIZ01000003">
    <property type="protein sequence ID" value="RKR65314.1"/>
    <property type="molecule type" value="Genomic_DNA"/>
</dbReference>
<evidence type="ECO:0000313" key="8">
    <source>
        <dbReference type="EMBL" id="SQA59865.1"/>
    </source>
</evidence>
<dbReference type="Gene3D" id="3.30.1660.10">
    <property type="entry name" value="Flavin-binding protein dodecin"/>
    <property type="match status" value="1"/>
</dbReference>
<evidence type="ECO:0000313" key="7">
    <source>
        <dbReference type="EMBL" id="RKR65314.1"/>
    </source>
</evidence>
<feature type="chain" id="PRO_5044236270" evidence="5">
    <location>
        <begin position="23"/>
        <end position="87"/>
    </location>
</feature>
<dbReference type="Proteomes" id="UP000267341">
    <property type="component" value="Unassembled WGS sequence"/>
</dbReference>
<comment type="similarity">
    <text evidence="4">Belongs to the BhsA/McbA family.</text>
</comment>
<reference evidence="7 10" key="2">
    <citation type="submission" date="2018-10" db="EMBL/GenBank/DDBJ databases">
        <title>Genomic Encyclopedia of Type Strains, Phase IV (KMG-IV): sequencing the most valuable type-strain genomes for metagenomic binning, comparative biology and taxonomic classification.</title>
        <authorList>
            <person name="Goeker M."/>
        </authorList>
    </citation>
    <scope>NUCLEOTIDE SEQUENCE [LARGE SCALE GENOMIC DNA]</scope>
    <source>
        <strain evidence="7 10">DSM 5079</strain>
    </source>
</reference>
<dbReference type="PANTHER" id="PTHR34156">
    <property type="entry name" value="OUTER MEMBRANE PROTEIN-RELATED-RELATED"/>
    <property type="match status" value="1"/>
</dbReference>
<dbReference type="NCBIfam" id="NF047859">
    <property type="entry name" value="StressCuResBhsA"/>
    <property type="match status" value="1"/>
</dbReference>
<dbReference type="GO" id="GO:0042597">
    <property type="term" value="C:periplasmic space"/>
    <property type="evidence" value="ECO:0007669"/>
    <property type="project" value="UniProtKB-SubCell"/>
</dbReference>
<comment type="caution">
    <text evidence="8">The sequence shown here is derived from an EMBL/GenBank/DDBJ whole genome shotgun (WGS) entry which is preliminary data.</text>
</comment>
<protein>
    <submittedName>
        <fullName evidence="7">MqsR-controlled colanic acid and biofilm protein A</fullName>
    </submittedName>
    <submittedName>
        <fullName evidence="8">Multiple stress resistance protein BhsA</fullName>
    </submittedName>
</protein>
<dbReference type="InterPro" id="IPR051096">
    <property type="entry name" value="BhsA/McbA_stress_biofilm_assoc"/>
</dbReference>
<evidence type="ECO:0000256" key="1">
    <source>
        <dbReference type="ARBA" id="ARBA00004418"/>
    </source>
</evidence>
<evidence type="ECO:0000313" key="9">
    <source>
        <dbReference type="Proteomes" id="UP000251313"/>
    </source>
</evidence>
<dbReference type="AlphaFoldDB" id="A0AB38FRV0"/>
<keyword evidence="10" id="KW-1185">Reference proteome</keyword>
<dbReference type="GeneID" id="66904065"/>
<gene>
    <name evidence="8" type="primary">bhsA_2</name>
    <name evidence="7" type="ORF">C7387_2041</name>
    <name evidence="8" type="ORF">NCTC11967_00229</name>
</gene>
<dbReference type="RefSeq" id="WP_006819147.1">
    <property type="nucleotide sequence ID" value="NZ_CABKQJ010000016.1"/>
</dbReference>
<keyword evidence="3" id="KW-0574">Periplasm</keyword>
<evidence type="ECO:0000256" key="5">
    <source>
        <dbReference type="SAM" id="SignalP"/>
    </source>
</evidence>
<evidence type="ECO:0000256" key="3">
    <source>
        <dbReference type="ARBA" id="ARBA00022764"/>
    </source>
</evidence>
<evidence type="ECO:0000313" key="10">
    <source>
        <dbReference type="Proteomes" id="UP000267341"/>
    </source>
</evidence>
<evidence type="ECO:0000256" key="2">
    <source>
        <dbReference type="ARBA" id="ARBA00022729"/>
    </source>
</evidence>
<evidence type="ECO:0000259" key="6">
    <source>
        <dbReference type="Pfam" id="PF07338"/>
    </source>
</evidence>
<dbReference type="Pfam" id="PF07338">
    <property type="entry name" value="YdgH_BhsA-like"/>
    <property type="match status" value="1"/>
</dbReference>
<feature type="domain" description="YdgH/BhsA/McbA-like" evidence="6">
    <location>
        <begin position="35"/>
        <end position="87"/>
    </location>
</feature>
<name>A0AB38FRV0_9ENTR</name>
<comment type="subcellular location">
    <subcellularLocation>
        <location evidence="1">Periplasm</location>
    </subcellularLocation>
</comment>
<dbReference type="InterPro" id="IPR010854">
    <property type="entry name" value="YdgH/BhsA/McbA-like_dom"/>
</dbReference>
<sequence>MKSRVVLIAAGALALLSFAAHAKPQELDPANTGQLRPAGTVSATGASNLDDLQAKLAAKAQAEGAKGYVITGASGENKMFGTATIYK</sequence>
<keyword evidence="2 5" id="KW-0732">Signal</keyword>
<organism evidence="8 9">
    <name type="scientific">Yokenella regensburgei</name>
    <dbReference type="NCBI Taxonomy" id="158877"/>
    <lineage>
        <taxon>Bacteria</taxon>
        <taxon>Pseudomonadati</taxon>
        <taxon>Pseudomonadota</taxon>
        <taxon>Gammaproteobacteria</taxon>
        <taxon>Enterobacterales</taxon>
        <taxon>Enterobacteriaceae</taxon>
        <taxon>Yokenella</taxon>
    </lineage>
</organism>
<feature type="signal peptide" evidence="5">
    <location>
        <begin position="1"/>
        <end position="22"/>
    </location>
</feature>
<dbReference type="InterPro" id="IPR025543">
    <property type="entry name" value="Dodecin-like"/>
</dbReference>
<dbReference type="Proteomes" id="UP000251313">
    <property type="component" value="Unassembled WGS sequence"/>
</dbReference>
<evidence type="ECO:0000256" key="4">
    <source>
        <dbReference type="ARBA" id="ARBA00038138"/>
    </source>
</evidence>
<dbReference type="PANTHER" id="PTHR34156:SF1">
    <property type="entry name" value="PERIPLASMIC PROTEIN"/>
    <property type="match status" value="1"/>
</dbReference>
<reference evidence="8 9" key="1">
    <citation type="submission" date="2018-06" db="EMBL/GenBank/DDBJ databases">
        <authorList>
            <consortium name="Pathogen Informatics"/>
            <person name="Doyle S."/>
        </authorList>
    </citation>
    <scope>NUCLEOTIDE SEQUENCE [LARGE SCALE GENOMIC DNA]</scope>
    <source>
        <strain evidence="8 9">NCTC11967</strain>
    </source>
</reference>
<proteinExistence type="inferred from homology"/>